<dbReference type="EMBL" id="AP023356">
    <property type="protein sequence ID" value="BCJ42347.1"/>
    <property type="molecule type" value="Genomic_DNA"/>
</dbReference>
<gene>
    <name evidence="1" type="ORF">Aiant_30040</name>
</gene>
<organism evidence="1 2">
    <name type="scientific">Actinoplanes ianthinogenes</name>
    <dbReference type="NCBI Taxonomy" id="122358"/>
    <lineage>
        <taxon>Bacteria</taxon>
        <taxon>Bacillati</taxon>
        <taxon>Actinomycetota</taxon>
        <taxon>Actinomycetes</taxon>
        <taxon>Micromonosporales</taxon>
        <taxon>Micromonosporaceae</taxon>
        <taxon>Actinoplanes</taxon>
    </lineage>
</organism>
<protein>
    <recommendedName>
        <fullName evidence="3">DUF3046 domain-containing protein</fullName>
    </recommendedName>
</protein>
<accession>A0ABM7LSZ7</accession>
<dbReference type="InterPro" id="IPR021408">
    <property type="entry name" value="DUF3046"/>
</dbReference>
<keyword evidence="2" id="KW-1185">Reference proteome</keyword>
<dbReference type="Pfam" id="PF11248">
    <property type="entry name" value="DUF3046"/>
    <property type="match status" value="1"/>
</dbReference>
<evidence type="ECO:0000313" key="2">
    <source>
        <dbReference type="Proteomes" id="UP000676967"/>
    </source>
</evidence>
<sequence length="74" mass="8115">MPRGYPRDVRLTDFWGRLEQAFGAAYARSIAADHAFAALGGRTIDQAIAQGVDTATIWRAVVATYPDRVPSQLH</sequence>
<evidence type="ECO:0000313" key="1">
    <source>
        <dbReference type="EMBL" id="BCJ42347.1"/>
    </source>
</evidence>
<proteinExistence type="predicted"/>
<evidence type="ECO:0008006" key="3">
    <source>
        <dbReference type="Google" id="ProtNLM"/>
    </source>
</evidence>
<reference evidence="1 2" key="1">
    <citation type="submission" date="2020-08" db="EMBL/GenBank/DDBJ databases">
        <title>Whole genome shotgun sequence of Actinoplanes ianthinogenes NBRC 13996.</title>
        <authorList>
            <person name="Komaki H."/>
            <person name="Tamura T."/>
        </authorList>
    </citation>
    <scope>NUCLEOTIDE SEQUENCE [LARGE SCALE GENOMIC DNA]</scope>
    <source>
        <strain evidence="1 2">NBRC 13996</strain>
    </source>
</reference>
<dbReference type="Proteomes" id="UP000676967">
    <property type="component" value="Chromosome"/>
</dbReference>
<name>A0ABM7LSZ7_9ACTN</name>